<keyword evidence="2" id="KW-1185">Reference proteome</keyword>
<evidence type="ECO:0000313" key="1">
    <source>
        <dbReference type="EMBL" id="KAF2858836.1"/>
    </source>
</evidence>
<organism evidence="1 2">
    <name type="scientific">Piedraia hortae CBS 480.64</name>
    <dbReference type="NCBI Taxonomy" id="1314780"/>
    <lineage>
        <taxon>Eukaryota</taxon>
        <taxon>Fungi</taxon>
        <taxon>Dikarya</taxon>
        <taxon>Ascomycota</taxon>
        <taxon>Pezizomycotina</taxon>
        <taxon>Dothideomycetes</taxon>
        <taxon>Dothideomycetidae</taxon>
        <taxon>Capnodiales</taxon>
        <taxon>Piedraiaceae</taxon>
        <taxon>Piedraia</taxon>
    </lineage>
</organism>
<name>A0A6A7BU20_9PEZI</name>
<dbReference type="Proteomes" id="UP000799421">
    <property type="component" value="Unassembled WGS sequence"/>
</dbReference>
<dbReference type="AlphaFoldDB" id="A0A6A7BU20"/>
<sequence>MQSGVMPISTVCSWLVWRFIRTSSSPGRQETSVMEFKPVQFHDDAHRFHGRNVDGRDLAHSRAQGAPQTSMAMDHILASGSCPDSVPKNTY</sequence>
<accession>A0A6A7BU20</accession>
<protein>
    <submittedName>
        <fullName evidence="1">Uncharacterized protein</fullName>
    </submittedName>
</protein>
<dbReference type="EMBL" id="MU006002">
    <property type="protein sequence ID" value="KAF2858836.1"/>
    <property type="molecule type" value="Genomic_DNA"/>
</dbReference>
<proteinExistence type="predicted"/>
<evidence type="ECO:0000313" key="2">
    <source>
        <dbReference type="Proteomes" id="UP000799421"/>
    </source>
</evidence>
<gene>
    <name evidence="1" type="ORF">K470DRAFT_117288</name>
</gene>
<reference evidence="1" key="1">
    <citation type="journal article" date="2020" name="Stud. Mycol.">
        <title>101 Dothideomycetes genomes: a test case for predicting lifestyles and emergence of pathogens.</title>
        <authorList>
            <person name="Haridas S."/>
            <person name="Albert R."/>
            <person name="Binder M."/>
            <person name="Bloem J."/>
            <person name="Labutti K."/>
            <person name="Salamov A."/>
            <person name="Andreopoulos B."/>
            <person name="Baker S."/>
            <person name="Barry K."/>
            <person name="Bills G."/>
            <person name="Bluhm B."/>
            <person name="Cannon C."/>
            <person name="Castanera R."/>
            <person name="Culley D."/>
            <person name="Daum C."/>
            <person name="Ezra D."/>
            <person name="Gonzalez J."/>
            <person name="Henrissat B."/>
            <person name="Kuo A."/>
            <person name="Liang C."/>
            <person name="Lipzen A."/>
            <person name="Lutzoni F."/>
            <person name="Magnuson J."/>
            <person name="Mondo S."/>
            <person name="Nolan M."/>
            <person name="Ohm R."/>
            <person name="Pangilinan J."/>
            <person name="Park H.-J."/>
            <person name="Ramirez L."/>
            <person name="Alfaro M."/>
            <person name="Sun H."/>
            <person name="Tritt A."/>
            <person name="Yoshinaga Y."/>
            <person name="Zwiers L.-H."/>
            <person name="Turgeon B."/>
            <person name="Goodwin S."/>
            <person name="Spatafora J."/>
            <person name="Crous P."/>
            <person name="Grigoriev I."/>
        </authorList>
    </citation>
    <scope>NUCLEOTIDE SEQUENCE</scope>
    <source>
        <strain evidence="1">CBS 480.64</strain>
    </source>
</reference>